<gene>
    <name evidence="8" type="primary">rnr</name>
    <name evidence="10" type="ordered locus">Despr_2590</name>
</gene>
<dbReference type="InterPro" id="IPR001900">
    <property type="entry name" value="RNase_II/R"/>
</dbReference>
<dbReference type="SUPFAM" id="SSF50249">
    <property type="entry name" value="Nucleic acid-binding proteins"/>
    <property type="match status" value="4"/>
</dbReference>
<evidence type="ECO:0000256" key="4">
    <source>
        <dbReference type="ARBA" id="ARBA00022722"/>
    </source>
</evidence>
<keyword evidence="7 8" id="KW-0694">RNA-binding</keyword>
<comment type="similarity">
    <text evidence="8">Belongs to the RNR ribonuclease family. RNase R subfamily.</text>
</comment>
<dbReference type="SMART" id="SM00955">
    <property type="entry name" value="RNB"/>
    <property type="match status" value="1"/>
</dbReference>
<dbReference type="EC" id="3.1.13.1" evidence="8"/>
<evidence type="ECO:0000259" key="9">
    <source>
        <dbReference type="PROSITE" id="PS50126"/>
    </source>
</evidence>
<dbReference type="NCBIfam" id="TIGR00358">
    <property type="entry name" value="3_prime_RNase"/>
    <property type="match status" value="1"/>
</dbReference>
<dbReference type="GO" id="GO:0008859">
    <property type="term" value="F:exoribonuclease II activity"/>
    <property type="evidence" value="ECO:0007669"/>
    <property type="project" value="UniProtKB-UniRule"/>
</dbReference>
<comment type="subcellular location">
    <subcellularLocation>
        <location evidence="2 8">Cytoplasm</location>
    </subcellularLocation>
</comment>
<evidence type="ECO:0000313" key="11">
    <source>
        <dbReference type="Proteomes" id="UP000006365"/>
    </source>
</evidence>
<evidence type="ECO:0000256" key="2">
    <source>
        <dbReference type="ARBA" id="ARBA00004496"/>
    </source>
</evidence>
<dbReference type="Proteomes" id="UP000006365">
    <property type="component" value="Chromosome"/>
</dbReference>
<protein>
    <recommendedName>
        <fullName evidence="8">Ribonuclease R</fullName>
        <shortName evidence="8">RNase R</shortName>
        <ecNumber evidence="8">3.1.13.1</ecNumber>
    </recommendedName>
</protein>
<dbReference type="InterPro" id="IPR011805">
    <property type="entry name" value="RNase_R"/>
</dbReference>
<keyword evidence="3 8" id="KW-0963">Cytoplasm</keyword>
<dbReference type="InterPro" id="IPR022966">
    <property type="entry name" value="RNase_II/R_CS"/>
</dbReference>
<evidence type="ECO:0000256" key="1">
    <source>
        <dbReference type="ARBA" id="ARBA00001849"/>
    </source>
</evidence>
<evidence type="ECO:0000256" key="6">
    <source>
        <dbReference type="ARBA" id="ARBA00022839"/>
    </source>
</evidence>
<dbReference type="InterPro" id="IPR004476">
    <property type="entry name" value="RNase_II/RNase_R"/>
</dbReference>
<evidence type="ECO:0000256" key="7">
    <source>
        <dbReference type="ARBA" id="ARBA00022884"/>
    </source>
</evidence>
<dbReference type="GO" id="GO:0006402">
    <property type="term" value="P:mRNA catabolic process"/>
    <property type="evidence" value="ECO:0007669"/>
    <property type="project" value="TreeGrafter"/>
</dbReference>
<dbReference type="Gene3D" id="2.40.50.140">
    <property type="entry name" value="Nucleic acid-binding proteins"/>
    <property type="match status" value="2"/>
</dbReference>
<evidence type="ECO:0000256" key="5">
    <source>
        <dbReference type="ARBA" id="ARBA00022801"/>
    </source>
</evidence>
<dbReference type="Pfam" id="PF17876">
    <property type="entry name" value="CSD2"/>
    <property type="match status" value="1"/>
</dbReference>
<keyword evidence="11" id="KW-1185">Reference proteome</keyword>
<dbReference type="SMART" id="SM00316">
    <property type="entry name" value="S1"/>
    <property type="match status" value="1"/>
</dbReference>
<dbReference type="PANTHER" id="PTHR23355">
    <property type="entry name" value="RIBONUCLEASE"/>
    <property type="match status" value="1"/>
</dbReference>
<dbReference type="SMART" id="SM00357">
    <property type="entry name" value="CSP"/>
    <property type="match status" value="2"/>
</dbReference>
<comment type="catalytic activity">
    <reaction evidence="1 8">
        <text>Exonucleolytic cleavage in the 3'- to 5'-direction to yield nucleoside 5'-phosphates.</text>
        <dbReference type="EC" id="3.1.13.1"/>
    </reaction>
</comment>
<evidence type="ECO:0000313" key="10">
    <source>
        <dbReference type="EMBL" id="ADW18726.1"/>
    </source>
</evidence>
<dbReference type="GO" id="GO:0003723">
    <property type="term" value="F:RNA binding"/>
    <property type="evidence" value="ECO:0007669"/>
    <property type="project" value="UniProtKB-UniRule"/>
</dbReference>
<dbReference type="PANTHER" id="PTHR23355:SF9">
    <property type="entry name" value="DIS3-LIKE EXONUCLEASE 2"/>
    <property type="match status" value="1"/>
</dbReference>
<dbReference type="Pfam" id="PF00773">
    <property type="entry name" value="RNB"/>
    <property type="match status" value="1"/>
</dbReference>
<dbReference type="InterPro" id="IPR050180">
    <property type="entry name" value="RNR_Ribonuclease"/>
</dbReference>
<dbReference type="PROSITE" id="PS01175">
    <property type="entry name" value="RIBONUCLEASE_II"/>
    <property type="match status" value="1"/>
</dbReference>
<feature type="domain" description="S1 motif" evidence="9">
    <location>
        <begin position="625"/>
        <end position="706"/>
    </location>
</feature>
<dbReference type="KEGG" id="dpr:Despr_2590"/>
<organism evidence="10 11">
    <name type="scientific">Desulfobulbus propionicus (strain ATCC 33891 / DSM 2032 / VKM B-1956 / 1pr3)</name>
    <dbReference type="NCBI Taxonomy" id="577650"/>
    <lineage>
        <taxon>Bacteria</taxon>
        <taxon>Pseudomonadati</taxon>
        <taxon>Thermodesulfobacteriota</taxon>
        <taxon>Desulfobulbia</taxon>
        <taxon>Desulfobulbales</taxon>
        <taxon>Desulfobulbaceae</taxon>
        <taxon>Desulfobulbus</taxon>
    </lineage>
</organism>
<dbReference type="InterPro" id="IPR013223">
    <property type="entry name" value="RNase_B_OB_dom"/>
</dbReference>
<keyword evidence="5 8" id="KW-0378">Hydrolase</keyword>
<name>A0A7U3YNP3_DESPD</name>
<dbReference type="RefSeq" id="WP_015725252.1">
    <property type="nucleotide sequence ID" value="NC_014972.1"/>
</dbReference>
<reference evidence="10 11" key="1">
    <citation type="journal article" date="2011" name="Stand. Genomic Sci.">
        <title>Complete genome sequence of Desulfobulbus propionicus type strain (1pr3).</title>
        <authorList>
            <person name="Pagani I."/>
            <person name="Lapidus A."/>
            <person name="Nolan M."/>
            <person name="Lucas S."/>
            <person name="Hammon N."/>
            <person name="Deshpande S."/>
            <person name="Cheng J.F."/>
            <person name="Chertkov O."/>
            <person name="Davenport K."/>
            <person name="Tapia R."/>
            <person name="Han C."/>
            <person name="Goodwin L."/>
            <person name="Pitluck S."/>
            <person name="Liolios K."/>
            <person name="Mavromatis K."/>
            <person name="Ivanova N."/>
            <person name="Mikhailova N."/>
            <person name="Pati A."/>
            <person name="Chen A."/>
            <person name="Palaniappan K."/>
            <person name="Land M."/>
            <person name="Hauser L."/>
            <person name="Chang Y.J."/>
            <person name="Jeffries C.D."/>
            <person name="Detter J.C."/>
            <person name="Brambilla E."/>
            <person name="Kannan K.P."/>
            <person name="Djao O.D."/>
            <person name="Rohde M."/>
            <person name="Pukall R."/>
            <person name="Spring S."/>
            <person name="Goker M."/>
            <person name="Sikorski J."/>
            <person name="Woyke T."/>
            <person name="Bristow J."/>
            <person name="Eisen J.A."/>
            <person name="Markowitz V."/>
            <person name="Hugenholtz P."/>
            <person name="Kyrpides N.C."/>
            <person name="Klenk H.P."/>
        </authorList>
    </citation>
    <scope>NUCLEOTIDE SEQUENCE [LARGE SCALE GENOMIC DNA]</scope>
    <source>
        <strain evidence="11">ATCC 33891 / DSM 2032 / 1pr3</strain>
    </source>
</reference>
<dbReference type="Pfam" id="PF00575">
    <property type="entry name" value="S1"/>
    <property type="match status" value="1"/>
</dbReference>
<dbReference type="CDD" id="cd04471">
    <property type="entry name" value="S1_RNase_R"/>
    <property type="match status" value="1"/>
</dbReference>
<sequence length="719" mass="79428">MPHTATGPLHASILTLLAEQKIPLTTNEIALALHLDHGQLSALHKTLVSLVEQRQIDKRGKRYAPAAKGEQVRATLDLTAKGFGFAVPEGQQAKGGKDVFIAPHHLGGASHGDTILVALTGSARGRREGRVIEVVNRAVTRLCGLFTASSGGGFVTPDDERLPYTVTIPRGGDLGARDGMAVVAEILDYGSERQGPSGRIVEILGDARTVGVQIRMAIIQAGLRDTFPPEVEAEAAALHAVHEGDEGRVDLRHLPHVTIDGETARDFDDAICVEGANDGFVLYVSIADVSHYVCPGSAIDREAYLRGTSVYLPDRVLPMLPERLSNDLCSLVPDQDRPAFTAILRFDAQGRRIGEKYCRSLIKSRCRFTYTTVNQLLYLRDQATRTSHADLAPMLELAGKLTALLKKRRIERGSLEFNIPEPEVTLDRERVSAISLAERNQAHLLIEDCMLAANEAVAETLAKARRPVLYRIHERPDPAKLETFTDAAKALGLVLPRSEVDPAWFTQVIRQARNTPAEYIVNNLLLRTMQQARYSPENVGHFGLAAAYYLHFTSPIRRYPDLVAHRVLQAWLVQQDQEGVPLLPDKKQDLTEAGLHLSQCERKAIDIERNVHARCSALFLLDRVGEDFGAIISGVTAFGLYVTLDESYISGMVPVTTMNDDYYLHDSRRYRLIGETSNRMYQLGDRVRVRLDHVDLAARRLSFSLAAQPAVKPRENADN</sequence>
<dbReference type="InterPro" id="IPR012340">
    <property type="entry name" value="NA-bd_OB-fold"/>
</dbReference>
<keyword evidence="6 8" id="KW-0269">Exonuclease</keyword>
<dbReference type="GO" id="GO:0008270">
    <property type="term" value="F:zinc ion binding"/>
    <property type="evidence" value="ECO:0007669"/>
    <property type="project" value="InterPro"/>
</dbReference>
<dbReference type="Pfam" id="PF08206">
    <property type="entry name" value="OB_RNB"/>
    <property type="match status" value="1"/>
</dbReference>
<dbReference type="PROSITE" id="PS00602">
    <property type="entry name" value="ALDOLASE_CLASS_II_1"/>
    <property type="match status" value="1"/>
</dbReference>
<dbReference type="AlphaFoldDB" id="A0A7U3YNP3"/>
<dbReference type="InterPro" id="IPR011129">
    <property type="entry name" value="CSD"/>
</dbReference>
<evidence type="ECO:0000256" key="3">
    <source>
        <dbReference type="ARBA" id="ARBA00022490"/>
    </source>
</evidence>
<dbReference type="GO" id="GO:0005975">
    <property type="term" value="P:carbohydrate metabolic process"/>
    <property type="evidence" value="ECO:0007669"/>
    <property type="project" value="InterPro"/>
</dbReference>
<dbReference type="GO" id="GO:0005829">
    <property type="term" value="C:cytosol"/>
    <property type="evidence" value="ECO:0007669"/>
    <property type="project" value="UniProtKB-ARBA"/>
</dbReference>
<dbReference type="NCBIfam" id="TIGR02063">
    <property type="entry name" value="RNase_R"/>
    <property type="match status" value="1"/>
</dbReference>
<dbReference type="HAMAP" id="MF_01895">
    <property type="entry name" value="RNase_R"/>
    <property type="match status" value="1"/>
</dbReference>
<dbReference type="GO" id="GO:0016832">
    <property type="term" value="F:aldehyde-lyase activity"/>
    <property type="evidence" value="ECO:0007669"/>
    <property type="project" value="InterPro"/>
</dbReference>
<dbReference type="EMBL" id="CP002364">
    <property type="protein sequence ID" value="ADW18726.1"/>
    <property type="molecule type" value="Genomic_DNA"/>
</dbReference>
<proteinExistence type="inferred from homology"/>
<dbReference type="PROSITE" id="PS50126">
    <property type="entry name" value="S1"/>
    <property type="match status" value="1"/>
</dbReference>
<dbReference type="InterPro" id="IPR040476">
    <property type="entry name" value="CSD2"/>
</dbReference>
<comment type="function">
    <text evidence="8">3'-5' exoribonuclease that releases 5'-nucleoside monophosphates and is involved in maturation of structured RNAs.</text>
</comment>
<dbReference type="InterPro" id="IPR000771">
    <property type="entry name" value="FBA_II"/>
</dbReference>
<evidence type="ECO:0000256" key="8">
    <source>
        <dbReference type="HAMAP-Rule" id="MF_01895"/>
    </source>
</evidence>
<accession>A0A7U3YNP3</accession>
<keyword evidence="4 8" id="KW-0540">Nuclease</keyword>
<dbReference type="InterPro" id="IPR003029">
    <property type="entry name" value="S1_domain"/>
</dbReference>